<proteinExistence type="predicted"/>
<dbReference type="SUPFAM" id="SSF47384">
    <property type="entry name" value="Homodimeric domain of signal transducing histidine kinase"/>
    <property type="match status" value="1"/>
</dbReference>
<dbReference type="InterPro" id="IPR036890">
    <property type="entry name" value="HATPase_C_sf"/>
</dbReference>
<dbReference type="GO" id="GO:0000155">
    <property type="term" value="F:phosphorelay sensor kinase activity"/>
    <property type="evidence" value="ECO:0007669"/>
    <property type="project" value="InterPro"/>
</dbReference>
<dbReference type="EC" id="2.7.13.3" evidence="3"/>
<dbReference type="SUPFAM" id="SSF55874">
    <property type="entry name" value="ATPase domain of HSP90 chaperone/DNA topoisomerase II/histidine kinase"/>
    <property type="match status" value="1"/>
</dbReference>
<dbReference type="Pfam" id="PF00512">
    <property type="entry name" value="HisKA"/>
    <property type="match status" value="1"/>
</dbReference>
<keyword evidence="14" id="KW-1185">Reference proteome</keyword>
<dbReference type="RefSeq" id="WP_135443771.1">
    <property type="nucleotide sequence ID" value="NZ_SRLE01000007.1"/>
</dbReference>
<evidence type="ECO:0000259" key="11">
    <source>
        <dbReference type="PROSITE" id="PS50109"/>
    </source>
</evidence>
<comment type="subcellular location">
    <subcellularLocation>
        <location evidence="2">Membrane</location>
    </subcellularLocation>
</comment>
<dbReference type="InterPro" id="IPR036097">
    <property type="entry name" value="HisK_dim/P_sf"/>
</dbReference>
<sequence>MSLRRQLLLVSLLLLAIPWAGVRFVQEIEHTLRKGQAQALEATARAVAASFGERPELLYPWPQRTREPASPETSLYVRPAEGPVQVDGYADGWPEGWSGSFSSASGTPPTRLRYQAMTRNGQLYLLLAIDDAQVVYNNPGLSPEANGDRVLLRTWENGRRQEYVIATAAPGNVRGRHAGAHQRFAAASRIAGYWQDTESGYTLELALPLAMTGGRLGIEVIDVGNGERRTAGNIDPLDTSAPPWLLYPPPGLDAALRAFAGPGQTLLAYDAWQWELAAANAPDNVTTREQHTFWLLQWIYRRILDSEDYPPLPATSAHGRLEAAELVQALHGQPGSRWYRTDGGRHTVLAAAAPVMVEGRAVGAIVVRQGLEQYLSLTDRAFSRLLGYSLLAIAIAALGLLGYASVLSWRIGRLGRAARQVSERGRINLAEFPRSDARDEIGELSRSYAGLLAELDTYNEYLRTLSRKLSHELRTPVAVIQSSLDNLEQAEDVGERLVYVQRSREGLQRLTRILAAMTEASRVEDSVRGSALAPLDLRELLEQMLQTYRDICPSRQFTLEAEQPALVQACADLVVQALDKLVENAVTFSPEGSVIAFSLRPMGRYWALAVENQGPVLPEALRGRVFEAMVSVRGEQPQEQVHLGLGLYIVKLIVEYLGGEAQALNRTDGSGVIVRLLLPRLESPGSES</sequence>
<evidence type="ECO:0000256" key="5">
    <source>
        <dbReference type="ARBA" id="ARBA00022679"/>
    </source>
</evidence>
<reference evidence="13 14" key="1">
    <citation type="submission" date="2019-04" db="EMBL/GenBank/DDBJ databases">
        <title>Taxonomy of novel Haliea sp. from mangrove soil of West Coast of India.</title>
        <authorList>
            <person name="Verma A."/>
            <person name="Kumar P."/>
            <person name="Krishnamurthi S."/>
        </authorList>
    </citation>
    <scope>NUCLEOTIDE SEQUENCE [LARGE SCALE GENOMIC DNA]</scope>
    <source>
        <strain evidence="13 14">SAOS-164</strain>
    </source>
</reference>
<dbReference type="PANTHER" id="PTHR45436">
    <property type="entry name" value="SENSOR HISTIDINE KINASE YKOH"/>
    <property type="match status" value="1"/>
</dbReference>
<evidence type="ECO:0000256" key="7">
    <source>
        <dbReference type="ARBA" id="ARBA00022777"/>
    </source>
</evidence>
<evidence type="ECO:0000313" key="13">
    <source>
        <dbReference type="EMBL" id="TGD73527.1"/>
    </source>
</evidence>
<dbReference type="SMART" id="SM00388">
    <property type="entry name" value="HisKA"/>
    <property type="match status" value="1"/>
</dbReference>
<dbReference type="OrthoDB" id="6735159at2"/>
<dbReference type="Pfam" id="PF02518">
    <property type="entry name" value="HATPase_c"/>
    <property type="match status" value="1"/>
</dbReference>
<evidence type="ECO:0000259" key="12">
    <source>
        <dbReference type="PROSITE" id="PS50885"/>
    </source>
</evidence>
<comment type="catalytic activity">
    <reaction evidence="1">
        <text>ATP + protein L-histidine = ADP + protein N-phospho-L-histidine.</text>
        <dbReference type="EC" id="2.7.13.3"/>
    </reaction>
</comment>
<evidence type="ECO:0000256" key="2">
    <source>
        <dbReference type="ARBA" id="ARBA00004370"/>
    </source>
</evidence>
<feature type="transmembrane region" description="Helical" evidence="10">
    <location>
        <begin position="385"/>
        <end position="409"/>
    </location>
</feature>
<dbReference type="InterPro" id="IPR003594">
    <property type="entry name" value="HATPase_dom"/>
</dbReference>
<evidence type="ECO:0000256" key="10">
    <source>
        <dbReference type="SAM" id="Phobius"/>
    </source>
</evidence>
<dbReference type="Gene3D" id="1.10.287.130">
    <property type="match status" value="1"/>
</dbReference>
<dbReference type="Gene3D" id="3.30.565.10">
    <property type="entry name" value="Histidine kinase-like ATPase, C-terminal domain"/>
    <property type="match status" value="1"/>
</dbReference>
<keyword evidence="5" id="KW-0808">Transferase</keyword>
<dbReference type="PROSITE" id="PS50885">
    <property type="entry name" value="HAMP"/>
    <property type="match status" value="1"/>
</dbReference>
<evidence type="ECO:0000313" key="14">
    <source>
        <dbReference type="Proteomes" id="UP000298050"/>
    </source>
</evidence>
<dbReference type="AlphaFoldDB" id="A0A4Z0M272"/>
<keyword evidence="6 10" id="KW-0812">Transmembrane</keyword>
<feature type="domain" description="Histidine kinase" evidence="11">
    <location>
        <begin position="468"/>
        <end position="682"/>
    </location>
</feature>
<evidence type="ECO:0000256" key="4">
    <source>
        <dbReference type="ARBA" id="ARBA00022553"/>
    </source>
</evidence>
<dbReference type="PROSITE" id="PS50109">
    <property type="entry name" value="HIS_KIN"/>
    <property type="match status" value="1"/>
</dbReference>
<comment type="caution">
    <text evidence="13">The sequence shown here is derived from an EMBL/GenBank/DDBJ whole genome shotgun (WGS) entry which is preliminary data.</text>
</comment>
<dbReference type="SMART" id="SM00387">
    <property type="entry name" value="HATPase_c"/>
    <property type="match status" value="1"/>
</dbReference>
<dbReference type="PANTHER" id="PTHR45436:SF5">
    <property type="entry name" value="SENSOR HISTIDINE KINASE TRCS"/>
    <property type="match status" value="1"/>
</dbReference>
<dbReference type="InterPro" id="IPR003660">
    <property type="entry name" value="HAMP_dom"/>
</dbReference>
<evidence type="ECO:0000256" key="6">
    <source>
        <dbReference type="ARBA" id="ARBA00022692"/>
    </source>
</evidence>
<dbReference type="InterPro" id="IPR050428">
    <property type="entry name" value="TCS_sensor_his_kinase"/>
</dbReference>
<keyword evidence="7" id="KW-0418">Kinase</keyword>
<dbReference type="InterPro" id="IPR003661">
    <property type="entry name" value="HisK_dim/P_dom"/>
</dbReference>
<name>A0A4Z0M272_9GAMM</name>
<dbReference type="CDD" id="cd00082">
    <property type="entry name" value="HisKA"/>
    <property type="match status" value="1"/>
</dbReference>
<dbReference type="EMBL" id="SRLE01000007">
    <property type="protein sequence ID" value="TGD73527.1"/>
    <property type="molecule type" value="Genomic_DNA"/>
</dbReference>
<organism evidence="13 14">
    <name type="scientific">Mangrovimicrobium sediminis</name>
    <dbReference type="NCBI Taxonomy" id="2562682"/>
    <lineage>
        <taxon>Bacteria</taxon>
        <taxon>Pseudomonadati</taxon>
        <taxon>Pseudomonadota</taxon>
        <taxon>Gammaproteobacteria</taxon>
        <taxon>Cellvibrionales</taxon>
        <taxon>Halieaceae</taxon>
        <taxon>Mangrovimicrobium</taxon>
    </lineage>
</organism>
<dbReference type="Gene3D" id="2.60.40.1190">
    <property type="match status" value="1"/>
</dbReference>
<feature type="domain" description="HAMP" evidence="12">
    <location>
        <begin position="405"/>
        <end position="460"/>
    </location>
</feature>
<keyword evidence="9" id="KW-0902">Two-component regulatory system</keyword>
<protein>
    <recommendedName>
        <fullName evidence="3">histidine kinase</fullName>
        <ecNumber evidence="3">2.7.13.3</ecNumber>
    </recommendedName>
</protein>
<keyword evidence="10" id="KW-0472">Membrane</keyword>
<evidence type="ECO:0000256" key="3">
    <source>
        <dbReference type="ARBA" id="ARBA00012438"/>
    </source>
</evidence>
<evidence type="ECO:0000256" key="9">
    <source>
        <dbReference type="ARBA" id="ARBA00023012"/>
    </source>
</evidence>
<keyword evidence="4" id="KW-0597">Phosphoprotein</keyword>
<dbReference type="SUPFAM" id="SSF49344">
    <property type="entry name" value="CBD9-like"/>
    <property type="match status" value="1"/>
</dbReference>
<dbReference type="InterPro" id="IPR005467">
    <property type="entry name" value="His_kinase_dom"/>
</dbReference>
<evidence type="ECO:0000256" key="1">
    <source>
        <dbReference type="ARBA" id="ARBA00000085"/>
    </source>
</evidence>
<gene>
    <name evidence="13" type="ORF">E4634_10895</name>
</gene>
<evidence type="ECO:0000256" key="8">
    <source>
        <dbReference type="ARBA" id="ARBA00022989"/>
    </source>
</evidence>
<accession>A0A4Z0M272</accession>
<keyword evidence="8 10" id="KW-1133">Transmembrane helix</keyword>
<dbReference type="Proteomes" id="UP000298050">
    <property type="component" value="Unassembled WGS sequence"/>
</dbReference>
<dbReference type="GO" id="GO:0016020">
    <property type="term" value="C:membrane"/>
    <property type="evidence" value="ECO:0007669"/>
    <property type="project" value="UniProtKB-SubCell"/>
</dbReference>